<evidence type="ECO:0000313" key="6">
    <source>
        <dbReference type="Proteomes" id="UP000221653"/>
    </source>
</evidence>
<dbReference type="SUPFAM" id="SSF111369">
    <property type="entry name" value="HlyD-like secretion proteins"/>
    <property type="match status" value="2"/>
</dbReference>
<dbReference type="Gene3D" id="1.10.287.470">
    <property type="entry name" value="Helix hairpin bin"/>
    <property type="match status" value="1"/>
</dbReference>
<dbReference type="STRING" id="1724.GCA_001044175_00781"/>
<dbReference type="RefSeq" id="WP_098388764.1">
    <property type="nucleotide sequence ID" value="NZ_LS483464.1"/>
</dbReference>
<keyword evidence="4" id="KW-1133">Transmembrane helix</keyword>
<keyword evidence="2 3" id="KW-0175">Coiled coil</keyword>
<proteinExistence type="predicted"/>
<dbReference type="InterPro" id="IPR050465">
    <property type="entry name" value="UPF0194_transport"/>
</dbReference>
<dbReference type="PANTHER" id="PTHR32347">
    <property type="entry name" value="EFFLUX SYSTEM COMPONENT YKNX-RELATED"/>
    <property type="match status" value="1"/>
</dbReference>
<comment type="caution">
    <text evidence="5">The sequence shown here is derived from an EMBL/GenBank/DDBJ whole genome shotgun (WGS) entry which is preliminary data.</text>
</comment>
<evidence type="ECO:0000313" key="5">
    <source>
        <dbReference type="EMBL" id="PFG27385.1"/>
    </source>
</evidence>
<feature type="coiled-coil region" evidence="3">
    <location>
        <begin position="90"/>
        <end position="117"/>
    </location>
</feature>
<keyword evidence="4" id="KW-0472">Membrane</keyword>
<dbReference type="OrthoDB" id="3268957at2"/>
<feature type="coiled-coil region" evidence="3">
    <location>
        <begin position="149"/>
        <end position="220"/>
    </location>
</feature>
<organism evidence="5 6">
    <name type="scientific">Corynebacterium renale</name>
    <dbReference type="NCBI Taxonomy" id="1724"/>
    <lineage>
        <taxon>Bacteria</taxon>
        <taxon>Bacillati</taxon>
        <taxon>Actinomycetota</taxon>
        <taxon>Actinomycetes</taxon>
        <taxon>Mycobacteriales</taxon>
        <taxon>Corynebacteriaceae</taxon>
        <taxon>Corynebacterium</taxon>
    </lineage>
</organism>
<dbReference type="AlphaFoldDB" id="A0A2A9DMK3"/>
<keyword evidence="4" id="KW-0812">Transmembrane</keyword>
<dbReference type="Gene3D" id="2.40.50.100">
    <property type="match status" value="2"/>
</dbReference>
<dbReference type="GO" id="GO:0030313">
    <property type="term" value="C:cell envelope"/>
    <property type="evidence" value="ECO:0007669"/>
    <property type="project" value="UniProtKB-SubCell"/>
</dbReference>
<evidence type="ECO:0000256" key="1">
    <source>
        <dbReference type="ARBA" id="ARBA00004196"/>
    </source>
</evidence>
<evidence type="ECO:0000256" key="3">
    <source>
        <dbReference type="SAM" id="Coils"/>
    </source>
</evidence>
<dbReference type="Gene3D" id="2.40.30.170">
    <property type="match status" value="1"/>
</dbReference>
<sequence>MKKRAVVLSTAVVVVIIAVLGVFLIPILFRGETVDAADVSTAHSENGGLTLNLTGQVDSRTKAAVYPEVEAPVTRITVVAGDRVQEGQVVAVLDTSKQELEAQSKAAEAQTRRVEGDVEQRRAQENLARITKEVQEGNHPDQVSAGRAVRDAEAAIAAANTEAKAAEVAGDPVAEAAAKQRAGQAQRALDDAQRNAQLVAERLRQEVANAQKNANDTAAVVSARQAQASTELQKTQITGDPSEVRAPFGGVVGEVLATAGQPAVGALLTIIDDSAIVVHTSVRDVDVAAVRPGMKERFTTSATGNREFTGVVEQVSPVSGTVASRSEDATGRPYFPVQIRPDGDVEPLLVGAVATIELVVEEPGADADPDLVLVPAGAVADGSVLVLGPGQVVERRQVTPLTTQGARIEVRGDIRAGEQVLENPQRYAGLVGKPVTIHGN</sequence>
<gene>
    <name evidence="5" type="ORF">ATK06_0441</name>
</gene>
<dbReference type="EMBL" id="PDJF01000001">
    <property type="protein sequence ID" value="PFG27385.1"/>
    <property type="molecule type" value="Genomic_DNA"/>
</dbReference>
<dbReference type="Gene3D" id="2.40.420.20">
    <property type="match status" value="1"/>
</dbReference>
<comment type="subcellular location">
    <subcellularLocation>
        <location evidence="1">Cell envelope</location>
    </subcellularLocation>
</comment>
<evidence type="ECO:0000256" key="4">
    <source>
        <dbReference type="SAM" id="Phobius"/>
    </source>
</evidence>
<dbReference type="PANTHER" id="PTHR32347:SF14">
    <property type="entry name" value="EFFLUX SYSTEM COMPONENT YKNX-RELATED"/>
    <property type="match status" value="1"/>
</dbReference>
<reference evidence="5 6" key="1">
    <citation type="submission" date="2017-10" db="EMBL/GenBank/DDBJ databases">
        <title>Sequencing the genomes of 1000 actinobacteria strains.</title>
        <authorList>
            <person name="Klenk H.-P."/>
        </authorList>
    </citation>
    <scope>NUCLEOTIDE SEQUENCE [LARGE SCALE GENOMIC DNA]</scope>
    <source>
        <strain evidence="5 6">DSM 20688</strain>
    </source>
</reference>
<dbReference type="Proteomes" id="UP000221653">
    <property type="component" value="Unassembled WGS sequence"/>
</dbReference>
<feature type="transmembrane region" description="Helical" evidence="4">
    <location>
        <begin position="7"/>
        <end position="29"/>
    </location>
</feature>
<protein>
    <submittedName>
        <fullName evidence="5">Multidrug resistance efflux pump</fullName>
    </submittedName>
</protein>
<keyword evidence="6" id="KW-1185">Reference proteome</keyword>
<evidence type="ECO:0000256" key="2">
    <source>
        <dbReference type="ARBA" id="ARBA00023054"/>
    </source>
</evidence>
<name>A0A2A9DMK3_9CORY</name>
<accession>A0A2A9DMK3</accession>